<reference evidence="2" key="1">
    <citation type="submission" date="2017-07" db="EMBL/GenBank/DDBJ databases">
        <title>Taro Niue Genome Assembly and Annotation.</title>
        <authorList>
            <person name="Atibalentja N."/>
            <person name="Keating K."/>
            <person name="Fields C.J."/>
        </authorList>
    </citation>
    <scope>NUCLEOTIDE SEQUENCE</scope>
    <source>
        <strain evidence="2">Niue_2</strain>
        <tissue evidence="2">Leaf</tissue>
    </source>
</reference>
<proteinExistence type="predicted"/>
<evidence type="ECO:0000313" key="2">
    <source>
        <dbReference type="EMBL" id="MQL89002.1"/>
    </source>
</evidence>
<sequence length="83" mass="9413">MGPIERALVDITFRTRELLITNPEASYLDVKKEILKLQEDTLNKLRIKILEYEQPSIPSGAEYTPGESSGGPNTWAHPWTSEQ</sequence>
<dbReference type="Proteomes" id="UP000652761">
    <property type="component" value="Unassembled WGS sequence"/>
</dbReference>
<accession>A0A843URU6</accession>
<organism evidence="2 3">
    <name type="scientific">Colocasia esculenta</name>
    <name type="common">Wild taro</name>
    <name type="synonym">Arum esculentum</name>
    <dbReference type="NCBI Taxonomy" id="4460"/>
    <lineage>
        <taxon>Eukaryota</taxon>
        <taxon>Viridiplantae</taxon>
        <taxon>Streptophyta</taxon>
        <taxon>Embryophyta</taxon>
        <taxon>Tracheophyta</taxon>
        <taxon>Spermatophyta</taxon>
        <taxon>Magnoliopsida</taxon>
        <taxon>Liliopsida</taxon>
        <taxon>Araceae</taxon>
        <taxon>Aroideae</taxon>
        <taxon>Colocasieae</taxon>
        <taxon>Colocasia</taxon>
    </lineage>
</organism>
<dbReference type="AlphaFoldDB" id="A0A843URU6"/>
<evidence type="ECO:0000313" key="3">
    <source>
        <dbReference type="Proteomes" id="UP000652761"/>
    </source>
</evidence>
<comment type="caution">
    <text evidence="2">The sequence shown here is derived from an EMBL/GenBank/DDBJ whole genome shotgun (WGS) entry which is preliminary data.</text>
</comment>
<feature type="region of interest" description="Disordered" evidence="1">
    <location>
        <begin position="57"/>
        <end position="83"/>
    </location>
</feature>
<dbReference type="EMBL" id="NMUH01001109">
    <property type="protein sequence ID" value="MQL89002.1"/>
    <property type="molecule type" value="Genomic_DNA"/>
</dbReference>
<gene>
    <name evidence="2" type="ORF">Taro_021570</name>
</gene>
<protein>
    <submittedName>
        <fullName evidence="2">Uncharacterized protein</fullName>
    </submittedName>
</protein>
<keyword evidence="3" id="KW-1185">Reference proteome</keyword>
<name>A0A843URU6_COLES</name>
<evidence type="ECO:0000256" key="1">
    <source>
        <dbReference type="SAM" id="MobiDB-lite"/>
    </source>
</evidence>